<accession>A0A451DEC3</accession>
<evidence type="ECO:0000256" key="1">
    <source>
        <dbReference type="ARBA" id="ARBA00010552"/>
    </source>
</evidence>
<evidence type="ECO:0000313" key="3">
    <source>
        <dbReference type="Proteomes" id="UP000294413"/>
    </source>
</evidence>
<dbReference type="NCBIfam" id="TIGR00004">
    <property type="entry name" value="Rid family detoxifying hydrolase"/>
    <property type="match status" value="1"/>
</dbReference>
<name>A0A451DEC3_9GAMM</name>
<dbReference type="PANTHER" id="PTHR11803:SF39">
    <property type="entry name" value="2-IMINOBUTANOATE_2-IMINOPROPANOATE DEAMINASE"/>
    <property type="match status" value="1"/>
</dbReference>
<evidence type="ECO:0000313" key="2">
    <source>
        <dbReference type="EMBL" id="VFP84991.1"/>
    </source>
</evidence>
<dbReference type="InterPro" id="IPR006056">
    <property type="entry name" value="RidA"/>
</dbReference>
<dbReference type="AlphaFoldDB" id="A0A451DEC3"/>
<gene>
    <name evidence="2" type="primary">ridA</name>
    <name evidence="2" type="ORF">BUCISPPA3004_237</name>
</gene>
<sequence>MSKKKHVLNTVFGPYSSVIQAKDLFFISGQIPVDKKTGAIPKYISDQTTLALQNINLILHENHLSIRNIVKITIFTTKMDELKEINLSYQKFFNKYTNQYPARSCIGISELPQKVSIEIEAIASILYKK</sequence>
<dbReference type="RefSeq" id="WP_154048918.1">
    <property type="nucleotide sequence ID" value="NZ_LR217722.1"/>
</dbReference>
<reference evidence="2 3" key="1">
    <citation type="submission" date="2019-02" db="EMBL/GenBank/DDBJ databases">
        <authorList>
            <person name="Manzano-Marin A."/>
            <person name="Manzano-Marin A."/>
        </authorList>
    </citation>
    <scope>NUCLEOTIDE SEQUENCE [LARGE SCALE GENOMIC DNA]</scope>
    <source>
        <strain evidence="2 3">BuCisplendens</strain>
    </source>
</reference>
<organism evidence="2 3">
    <name type="scientific">Buchnera aphidicola</name>
    <name type="common">Cinara splendens</name>
    <dbReference type="NCBI Taxonomy" id="2518979"/>
    <lineage>
        <taxon>Bacteria</taxon>
        <taxon>Pseudomonadati</taxon>
        <taxon>Pseudomonadota</taxon>
        <taxon>Gammaproteobacteria</taxon>
        <taxon>Enterobacterales</taxon>
        <taxon>Erwiniaceae</taxon>
        <taxon>Buchnera</taxon>
    </lineage>
</organism>
<keyword evidence="2" id="KW-0378">Hydrolase</keyword>
<dbReference type="GO" id="GO:0120241">
    <property type="term" value="F:2-iminobutanoate/2-iminopropanoate deaminase"/>
    <property type="evidence" value="ECO:0007669"/>
    <property type="project" value="UniProtKB-EC"/>
</dbReference>
<dbReference type="EC" id="3.5.99.10" evidence="2"/>
<dbReference type="InterPro" id="IPR006175">
    <property type="entry name" value="YjgF/YER057c/UK114"/>
</dbReference>
<dbReference type="Proteomes" id="UP000294413">
    <property type="component" value="Chromosome 1"/>
</dbReference>
<dbReference type="CDD" id="cd00448">
    <property type="entry name" value="YjgF_YER057c_UK114_family"/>
    <property type="match status" value="1"/>
</dbReference>
<comment type="similarity">
    <text evidence="1">Belongs to the RutC family.</text>
</comment>
<dbReference type="PROSITE" id="PS01094">
    <property type="entry name" value="UPF0076"/>
    <property type="match status" value="1"/>
</dbReference>
<proteinExistence type="inferred from homology"/>
<protein>
    <submittedName>
        <fullName evidence="2">2-iminobutanoate/2-iminopropanoate deaminase</fullName>
        <ecNumber evidence="2">3.5.99.10</ecNumber>
    </submittedName>
</protein>
<dbReference type="InterPro" id="IPR019897">
    <property type="entry name" value="RidA_CS"/>
</dbReference>
<dbReference type="SUPFAM" id="SSF55298">
    <property type="entry name" value="YjgF-like"/>
    <property type="match status" value="1"/>
</dbReference>
<dbReference type="PANTHER" id="PTHR11803">
    <property type="entry name" value="2-IMINOBUTANOATE/2-IMINOPROPANOATE DEAMINASE RIDA"/>
    <property type="match status" value="1"/>
</dbReference>
<dbReference type="InterPro" id="IPR035959">
    <property type="entry name" value="RutC-like_sf"/>
</dbReference>
<dbReference type="FunFam" id="3.30.1330.40:FF:000001">
    <property type="entry name" value="L-PSP family endoribonuclease"/>
    <property type="match status" value="1"/>
</dbReference>
<dbReference type="GO" id="GO:0005829">
    <property type="term" value="C:cytosol"/>
    <property type="evidence" value="ECO:0007669"/>
    <property type="project" value="TreeGrafter"/>
</dbReference>
<dbReference type="EMBL" id="LR217722">
    <property type="protein sequence ID" value="VFP84991.1"/>
    <property type="molecule type" value="Genomic_DNA"/>
</dbReference>
<dbReference type="OrthoDB" id="9803101at2"/>
<dbReference type="Pfam" id="PF01042">
    <property type="entry name" value="Ribonuc_L-PSP"/>
    <property type="match status" value="1"/>
</dbReference>
<dbReference type="Gene3D" id="3.30.1330.40">
    <property type="entry name" value="RutC-like"/>
    <property type="match status" value="1"/>
</dbReference>